<proteinExistence type="predicted"/>
<reference evidence="2" key="1">
    <citation type="journal article" date="2020" name="BMC Genomics">
        <title>Correction to: Identification and distribution of gene clusters required for synthesis of sphingolipid metabolism inhibitors in diverse species of the filamentous fungus Fusarium.</title>
        <authorList>
            <person name="Kim H.S."/>
            <person name="Lohmar J.M."/>
            <person name="Busman M."/>
            <person name="Brown D.W."/>
            <person name="Naumann T.A."/>
            <person name="Divon H.H."/>
            <person name="Lysoe E."/>
            <person name="Uhlig S."/>
            <person name="Proctor R.H."/>
        </authorList>
    </citation>
    <scope>NUCLEOTIDE SEQUENCE</scope>
    <source>
        <strain evidence="2">NRRL 45417</strain>
    </source>
</reference>
<accession>A0A8H4SXS9</accession>
<feature type="compositionally biased region" description="Acidic residues" evidence="1">
    <location>
        <begin position="638"/>
        <end position="670"/>
    </location>
</feature>
<evidence type="ECO:0000313" key="3">
    <source>
        <dbReference type="Proteomes" id="UP000604273"/>
    </source>
</evidence>
<evidence type="ECO:0000256" key="1">
    <source>
        <dbReference type="SAM" id="MobiDB-lite"/>
    </source>
</evidence>
<reference evidence="2" key="2">
    <citation type="submission" date="2020-05" db="EMBL/GenBank/DDBJ databases">
        <authorList>
            <person name="Kim H.-S."/>
            <person name="Proctor R.H."/>
            <person name="Brown D.W."/>
        </authorList>
    </citation>
    <scope>NUCLEOTIDE SEQUENCE</scope>
    <source>
        <strain evidence="2">NRRL 45417</strain>
    </source>
</reference>
<keyword evidence="3" id="KW-1185">Reference proteome</keyword>
<dbReference type="EMBL" id="JABFAI010000278">
    <property type="protein sequence ID" value="KAF4947782.1"/>
    <property type="molecule type" value="Genomic_DNA"/>
</dbReference>
<protein>
    <submittedName>
        <fullName evidence="2">Uncharacterized protein</fullName>
    </submittedName>
</protein>
<name>A0A8H4SXS9_9HYPO</name>
<gene>
    <name evidence="2" type="ORF">FGADI_10176</name>
</gene>
<evidence type="ECO:0000313" key="2">
    <source>
        <dbReference type="EMBL" id="KAF4947782.1"/>
    </source>
</evidence>
<comment type="caution">
    <text evidence="2">The sequence shown here is derived from an EMBL/GenBank/DDBJ whole genome shotgun (WGS) entry which is preliminary data.</text>
</comment>
<sequence length="764" mass="86832">MSLPLLTPPVAIQPPGGQAVFPRQMVAIRIRDSITMPMTLSTGQTITANVASGLLGYLVRDEGNMSLVLLLRSTGERGLCRVPNAILEIGVPNSQSRIILPRLEAAQSAAPIANHRAKHPAGKAIVNMWEDIQKNKTFLKQYGLKVSFYDMILEDPQEKQKALNAILASFSPDVWAVLNSPNFTLKKLLELTEINDQWPKLIPDKQALIYLRIYTNGPNAADFGKYVGRTTREFPIVRMREHQDNQRNPAKLGTHYREARRHTFQRSFPMMVLQDCSPEVLPMAEMTLCSLLRTWNPLLTQVTHEAMREGASSADLEHRILMAGLSRITDSALGRANFPLFGGNGCNWSCPLQELVSSRREWLRYRVTTQDQRQMLVYRCHSHVARLHENTRELMGLRLKFIGQYHGGSDQAPEIFHIRHRLEGLPGIRPGLPLIISIELMEDGKPHPTPWYRHPHHGAWSNSGELHSFCIKAEWMDETTQKWYTTSLQHAVVFSAFQDAPLTVTGAWRKATSILQVLHNRRYRNPPSWLQRTCHQVIRQIEYDHLNQVISFSDVPETVLDPPTEVPFEENLRSLYLAAGNEWDAMVVGEKPHENWWYREGTGKKDTGCAPCVTGYARFKRTLISGCSKRDQNFEILLDESSESDDSDESSESDESDESSESDDPDDSDEGLSKRQIRRMTCKLCWTYWRRPCCWLPPKFGIEKGQVYDPNTYQLPEAYTGLVVAPLKKLVAKEIQAPMTIDEYYSIAEDMVIDPNETVAGADD</sequence>
<dbReference type="OrthoDB" id="4997951at2759"/>
<dbReference type="Proteomes" id="UP000604273">
    <property type="component" value="Unassembled WGS sequence"/>
</dbReference>
<organism evidence="2 3">
    <name type="scientific">Fusarium gaditjirri</name>
    <dbReference type="NCBI Taxonomy" id="282569"/>
    <lineage>
        <taxon>Eukaryota</taxon>
        <taxon>Fungi</taxon>
        <taxon>Dikarya</taxon>
        <taxon>Ascomycota</taxon>
        <taxon>Pezizomycotina</taxon>
        <taxon>Sordariomycetes</taxon>
        <taxon>Hypocreomycetidae</taxon>
        <taxon>Hypocreales</taxon>
        <taxon>Nectriaceae</taxon>
        <taxon>Fusarium</taxon>
        <taxon>Fusarium nisikadoi species complex</taxon>
    </lineage>
</organism>
<feature type="region of interest" description="Disordered" evidence="1">
    <location>
        <begin position="638"/>
        <end position="673"/>
    </location>
</feature>
<dbReference type="AlphaFoldDB" id="A0A8H4SXS9"/>